<proteinExistence type="predicted"/>
<evidence type="ECO:0000256" key="1">
    <source>
        <dbReference type="SAM" id="MobiDB-lite"/>
    </source>
</evidence>
<organism evidence="2 3">
    <name type="scientific">Chitinasiproducens palmae</name>
    <dbReference type="NCBI Taxonomy" id="1770053"/>
    <lineage>
        <taxon>Bacteria</taxon>
        <taxon>Pseudomonadati</taxon>
        <taxon>Pseudomonadota</taxon>
        <taxon>Betaproteobacteria</taxon>
        <taxon>Burkholderiales</taxon>
        <taxon>Burkholderiaceae</taxon>
        <taxon>Chitinasiproducens</taxon>
    </lineage>
</organism>
<dbReference type="EMBL" id="FNLO01000009">
    <property type="protein sequence ID" value="SDV49803.1"/>
    <property type="molecule type" value="Genomic_DNA"/>
</dbReference>
<name>A0A1H2PT36_9BURK</name>
<dbReference type="Proteomes" id="UP000243719">
    <property type="component" value="Unassembled WGS sequence"/>
</dbReference>
<sequence>MDFKTQGGPAFPNPRSEANLLPANTPLHGISVRDYFAAAALTGYIARNDGSAADAIVKLSYETADLMLRQRTRG</sequence>
<protein>
    <submittedName>
        <fullName evidence="2">Uncharacterized protein</fullName>
    </submittedName>
</protein>
<dbReference type="AlphaFoldDB" id="A0A1H2PT36"/>
<evidence type="ECO:0000313" key="2">
    <source>
        <dbReference type="EMBL" id="SDV49803.1"/>
    </source>
</evidence>
<reference evidence="3" key="1">
    <citation type="submission" date="2016-09" db="EMBL/GenBank/DDBJ databases">
        <authorList>
            <person name="Varghese N."/>
            <person name="Submissions S."/>
        </authorList>
    </citation>
    <scope>NUCLEOTIDE SEQUENCE [LARGE SCALE GENOMIC DNA]</scope>
    <source>
        <strain evidence="3">JS23</strain>
    </source>
</reference>
<gene>
    <name evidence="2" type="ORF">SAMN05216551_109149</name>
</gene>
<keyword evidence="3" id="KW-1185">Reference proteome</keyword>
<evidence type="ECO:0000313" key="3">
    <source>
        <dbReference type="Proteomes" id="UP000243719"/>
    </source>
</evidence>
<feature type="region of interest" description="Disordered" evidence="1">
    <location>
        <begin position="1"/>
        <end position="22"/>
    </location>
</feature>
<accession>A0A1H2PT36</accession>